<dbReference type="AlphaFoldDB" id="A0A5C3PBD3"/>
<dbReference type="EMBL" id="ML211207">
    <property type="protein sequence ID" value="TFK86267.1"/>
    <property type="molecule type" value="Genomic_DNA"/>
</dbReference>
<sequence>MCIFGNEAMRGRRGRGRSSTFELPDVEVMRPYRARPTAHWTLSLRPSSAFRRGRSNPRCWRITDCVRALERADRVRRTRHAPPRLPNRVFSELLAGVLPELALAMDDHAVARGGERAPYVDGGPWGYAHAAPGGNVGTPYTEAGCVPRIAVVLLLSLFGLGPCSSSGHALPAQARSNRRRRGSMGDSRRTRPAAGESDGTANANK</sequence>
<protein>
    <submittedName>
        <fullName evidence="2">Uncharacterized protein</fullName>
    </submittedName>
</protein>
<evidence type="ECO:0000313" key="2">
    <source>
        <dbReference type="EMBL" id="TFK86267.1"/>
    </source>
</evidence>
<evidence type="ECO:0000313" key="3">
    <source>
        <dbReference type="Proteomes" id="UP000308197"/>
    </source>
</evidence>
<proteinExistence type="predicted"/>
<keyword evidence="3" id="KW-1185">Reference proteome</keyword>
<name>A0A5C3PBD3_9APHY</name>
<evidence type="ECO:0000256" key="1">
    <source>
        <dbReference type="SAM" id="MobiDB-lite"/>
    </source>
</evidence>
<dbReference type="InParanoid" id="A0A5C3PBD3"/>
<gene>
    <name evidence="2" type="ORF">K466DRAFT_157399</name>
</gene>
<feature type="region of interest" description="Disordered" evidence="1">
    <location>
        <begin position="167"/>
        <end position="205"/>
    </location>
</feature>
<organism evidence="2 3">
    <name type="scientific">Polyporus arcularius HHB13444</name>
    <dbReference type="NCBI Taxonomy" id="1314778"/>
    <lineage>
        <taxon>Eukaryota</taxon>
        <taxon>Fungi</taxon>
        <taxon>Dikarya</taxon>
        <taxon>Basidiomycota</taxon>
        <taxon>Agaricomycotina</taxon>
        <taxon>Agaricomycetes</taxon>
        <taxon>Polyporales</taxon>
        <taxon>Polyporaceae</taxon>
        <taxon>Polyporus</taxon>
    </lineage>
</organism>
<accession>A0A5C3PBD3</accession>
<dbReference type="Proteomes" id="UP000308197">
    <property type="component" value="Unassembled WGS sequence"/>
</dbReference>
<reference evidence="2 3" key="1">
    <citation type="journal article" date="2019" name="Nat. Ecol. Evol.">
        <title>Megaphylogeny resolves global patterns of mushroom evolution.</title>
        <authorList>
            <person name="Varga T."/>
            <person name="Krizsan K."/>
            <person name="Foldi C."/>
            <person name="Dima B."/>
            <person name="Sanchez-Garcia M."/>
            <person name="Sanchez-Ramirez S."/>
            <person name="Szollosi G.J."/>
            <person name="Szarkandi J.G."/>
            <person name="Papp V."/>
            <person name="Albert L."/>
            <person name="Andreopoulos W."/>
            <person name="Angelini C."/>
            <person name="Antonin V."/>
            <person name="Barry K.W."/>
            <person name="Bougher N.L."/>
            <person name="Buchanan P."/>
            <person name="Buyck B."/>
            <person name="Bense V."/>
            <person name="Catcheside P."/>
            <person name="Chovatia M."/>
            <person name="Cooper J."/>
            <person name="Damon W."/>
            <person name="Desjardin D."/>
            <person name="Finy P."/>
            <person name="Geml J."/>
            <person name="Haridas S."/>
            <person name="Hughes K."/>
            <person name="Justo A."/>
            <person name="Karasinski D."/>
            <person name="Kautmanova I."/>
            <person name="Kiss B."/>
            <person name="Kocsube S."/>
            <person name="Kotiranta H."/>
            <person name="LaButti K.M."/>
            <person name="Lechner B.E."/>
            <person name="Liimatainen K."/>
            <person name="Lipzen A."/>
            <person name="Lukacs Z."/>
            <person name="Mihaltcheva S."/>
            <person name="Morgado L.N."/>
            <person name="Niskanen T."/>
            <person name="Noordeloos M.E."/>
            <person name="Ohm R.A."/>
            <person name="Ortiz-Santana B."/>
            <person name="Ovrebo C."/>
            <person name="Racz N."/>
            <person name="Riley R."/>
            <person name="Savchenko A."/>
            <person name="Shiryaev A."/>
            <person name="Soop K."/>
            <person name="Spirin V."/>
            <person name="Szebenyi C."/>
            <person name="Tomsovsky M."/>
            <person name="Tulloss R.E."/>
            <person name="Uehling J."/>
            <person name="Grigoriev I.V."/>
            <person name="Vagvolgyi C."/>
            <person name="Papp T."/>
            <person name="Martin F.M."/>
            <person name="Miettinen O."/>
            <person name="Hibbett D.S."/>
            <person name="Nagy L.G."/>
        </authorList>
    </citation>
    <scope>NUCLEOTIDE SEQUENCE [LARGE SCALE GENOMIC DNA]</scope>
    <source>
        <strain evidence="2 3">HHB13444</strain>
    </source>
</reference>